<proteinExistence type="predicted"/>
<feature type="domain" description="Glycosyl transferase family 1" evidence="1">
    <location>
        <begin position="217"/>
        <end position="374"/>
    </location>
</feature>
<dbReference type="Proteomes" id="UP001058016">
    <property type="component" value="Chromosome"/>
</dbReference>
<dbReference type="Gene3D" id="3.40.50.2000">
    <property type="entry name" value="Glycogen Phosphorylase B"/>
    <property type="match status" value="2"/>
</dbReference>
<dbReference type="PANTHER" id="PTHR45947">
    <property type="entry name" value="SULFOQUINOVOSYL TRANSFERASE SQD2"/>
    <property type="match status" value="1"/>
</dbReference>
<dbReference type="EMBL" id="CP071249">
    <property type="protein sequence ID" value="UUF07104.1"/>
    <property type="molecule type" value="Genomic_DNA"/>
</dbReference>
<protein>
    <submittedName>
        <fullName evidence="2">Glycosyltransferase</fullName>
    </submittedName>
</protein>
<dbReference type="PANTHER" id="PTHR45947:SF3">
    <property type="entry name" value="SULFOQUINOVOSYL TRANSFERASE SQD2"/>
    <property type="match status" value="1"/>
</dbReference>
<dbReference type="SUPFAM" id="SSF53756">
    <property type="entry name" value="UDP-Glycosyltransferase/glycogen phosphorylase"/>
    <property type="match status" value="1"/>
</dbReference>
<evidence type="ECO:0000313" key="2">
    <source>
        <dbReference type="EMBL" id="UUF07104.1"/>
    </source>
</evidence>
<accession>A0ABY5JLM7</accession>
<dbReference type="InterPro" id="IPR050194">
    <property type="entry name" value="Glycosyltransferase_grp1"/>
</dbReference>
<gene>
    <name evidence="2" type="ORF">J0J69_06340</name>
</gene>
<sequence length="397" mass="45651">MKKNILFVMESLGIGGAEKSLVTLLSQFDYSKYEVDLFLFNPTGEFINLIPSEVNLLKTPEDFKNYISSPKDSIRYLCKLRNLKLLICKMIEVAVLIINKFLFHKEYIGWRYISQSIDVLPKEYDVAIGFLEKKSIYFTVDKVKSKKKVGWIHTDYKKIEFNYDLDKKYLSQLGEIVTVSSSCRNSFIEIFPELESRVRVIENFVSPQMIRNLAVEKENKIELKDNSLVIATVARLTKAKNLFIIIEAMKILRGKYKIKWFIVGDGELKKELSDLISLNDLNEEIILVGAKPNPYTFMNQADIYVQTSSWEGFGITVAEAKCLCKPIIVSNIPEFTTQITHKKTGLVYSNLAELVNCIETLVSDSELKANLSNNLKVEIHQEIKQITQLNNLLNRRD</sequence>
<dbReference type="RefSeq" id="WP_212725992.1">
    <property type="nucleotide sequence ID" value="NZ_CP071249.1"/>
</dbReference>
<dbReference type="Pfam" id="PF00534">
    <property type="entry name" value="Glycos_transf_1"/>
    <property type="match status" value="1"/>
</dbReference>
<dbReference type="InterPro" id="IPR001296">
    <property type="entry name" value="Glyco_trans_1"/>
</dbReference>
<keyword evidence="3" id="KW-1185">Reference proteome</keyword>
<evidence type="ECO:0000259" key="1">
    <source>
        <dbReference type="Pfam" id="PF00534"/>
    </source>
</evidence>
<organism evidence="2 3">
    <name type="scientific">Turicibacter bilis</name>
    <dbReference type="NCBI Taxonomy" id="2735723"/>
    <lineage>
        <taxon>Bacteria</taxon>
        <taxon>Bacillati</taxon>
        <taxon>Bacillota</taxon>
        <taxon>Erysipelotrichia</taxon>
        <taxon>Erysipelotrichales</taxon>
        <taxon>Turicibacteraceae</taxon>
        <taxon>Turicibacter</taxon>
    </lineage>
</organism>
<reference evidence="2 3" key="1">
    <citation type="submission" date="2021-03" db="EMBL/GenBank/DDBJ databases">
        <title>Comparative Genomics and Metabolomics in the genus Turicibacter.</title>
        <authorList>
            <person name="Maki J."/>
            <person name="Looft T."/>
        </authorList>
    </citation>
    <scope>NUCLEOTIDE SEQUENCE [LARGE SCALE GENOMIC DNA]</scope>
    <source>
        <strain evidence="2 3">MMM721</strain>
    </source>
</reference>
<name>A0ABY5JLM7_9FIRM</name>
<evidence type="ECO:0000313" key="3">
    <source>
        <dbReference type="Proteomes" id="UP001058016"/>
    </source>
</evidence>
<dbReference type="CDD" id="cd03811">
    <property type="entry name" value="GT4_GT28_WabH-like"/>
    <property type="match status" value="1"/>
</dbReference>